<dbReference type="AlphaFoldDB" id="A0A2K3KW56"/>
<gene>
    <name evidence="1" type="ORF">L195_g057463</name>
</gene>
<reference evidence="1 2" key="2">
    <citation type="journal article" date="2017" name="Front. Plant Sci.">
        <title>Gene Classification and Mining of Molecular Markers Useful in Red Clover (Trifolium pratense) Breeding.</title>
        <authorList>
            <person name="Istvanek J."/>
            <person name="Dluhosova J."/>
            <person name="Dluhos P."/>
            <person name="Patkova L."/>
            <person name="Nedelnik J."/>
            <person name="Repkova J."/>
        </authorList>
    </citation>
    <scope>NUCLEOTIDE SEQUENCE [LARGE SCALE GENOMIC DNA]</scope>
    <source>
        <strain evidence="2">cv. Tatra</strain>
        <tissue evidence="1">Young leaves</tissue>
    </source>
</reference>
<reference evidence="1 2" key="1">
    <citation type="journal article" date="2014" name="Am. J. Bot.">
        <title>Genome assembly and annotation for red clover (Trifolium pratense; Fabaceae).</title>
        <authorList>
            <person name="Istvanek J."/>
            <person name="Jaros M."/>
            <person name="Krenek A."/>
            <person name="Repkova J."/>
        </authorList>
    </citation>
    <scope>NUCLEOTIDE SEQUENCE [LARGE SCALE GENOMIC DNA]</scope>
    <source>
        <strain evidence="2">cv. Tatra</strain>
        <tissue evidence="1">Young leaves</tissue>
    </source>
</reference>
<feature type="non-terminal residue" evidence="1">
    <location>
        <position position="1"/>
    </location>
</feature>
<proteinExistence type="predicted"/>
<evidence type="ECO:0000313" key="1">
    <source>
        <dbReference type="EMBL" id="PNX70508.1"/>
    </source>
</evidence>
<accession>A0A2K3KW56</accession>
<protein>
    <submittedName>
        <fullName evidence="1">Uncharacterized protein</fullName>
    </submittedName>
</protein>
<name>A0A2K3KW56_TRIPR</name>
<evidence type="ECO:0000313" key="2">
    <source>
        <dbReference type="Proteomes" id="UP000236291"/>
    </source>
</evidence>
<sequence>TPSTLSPSSPLTNISLSLCSTAMTTFMSSTITFLLTCCSAYNGHANAINGTPATTPSSTEFHPQ</sequence>
<organism evidence="1 2">
    <name type="scientific">Trifolium pratense</name>
    <name type="common">Red clover</name>
    <dbReference type="NCBI Taxonomy" id="57577"/>
    <lineage>
        <taxon>Eukaryota</taxon>
        <taxon>Viridiplantae</taxon>
        <taxon>Streptophyta</taxon>
        <taxon>Embryophyta</taxon>
        <taxon>Tracheophyta</taxon>
        <taxon>Spermatophyta</taxon>
        <taxon>Magnoliopsida</taxon>
        <taxon>eudicotyledons</taxon>
        <taxon>Gunneridae</taxon>
        <taxon>Pentapetalae</taxon>
        <taxon>rosids</taxon>
        <taxon>fabids</taxon>
        <taxon>Fabales</taxon>
        <taxon>Fabaceae</taxon>
        <taxon>Papilionoideae</taxon>
        <taxon>50 kb inversion clade</taxon>
        <taxon>NPAAA clade</taxon>
        <taxon>Hologalegina</taxon>
        <taxon>IRL clade</taxon>
        <taxon>Trifolieae</taxon>
        <taxon>Trifolium</taxon>
    </lineage>
</organism>
<comment type="caution">
    <text evidence="1">The sequence shown here is derived from an EMBL/GenBank/DDBJ whole genome shotgun (WGS) entry which is preliminary data.</text>
</comment>
<dbReference type="EMBL" id="ASHM01113994">
    <property type="protein sequence ID" value="PNX70508.1"/>
    <property type="molecule type" value="Genomic_DNA"/>
</dbReference>
<dbReference type="Proteomes" id="UP000236291">
    <property type="component" value="Unassembled WGS sequence"/>
</dbReference>